<dbReference type="PANTHER" id="PTHR33653">
    <property type="entry name" value="RIBONUCLEASE VAPC2"/>
    <property type="match status" value="1"/>
</dbReference>
<evidence type="ECO:0000256" key="2">
    <source>
        <dbReference type="ARBA" id="ARBA00022649"/>
    </source>
</evidence>
<dbReference type="GO" id="GO:0016787">
    <property type="term" value="F:hydrolase activity"/>
    <property type="evidence" value="ECO:0007669"/>
    <property type="project" value="UniProtKB-KW"/>
</dbReference>
<evidence type="ECO:0000256" key="4">
    <source>
        <dbReference type="ARBA" id="ARBA00022723"/>
    </source>
</evidence>
<keyword evidence="3" id="KW-0540">Nuclease</keyword>
<comment type="cofactor">
    <cofactor evidence="1">
        <name>Mg(2+)</name>
        <dbReference type="ChEBI" id="CHEBI:18420"/>
    </cofactor>
</comment>
<evidence type="ECO:0000256" key="5">
    <source>
        <dbReference type="ARBA" id="ARBA00022801"/>
    </source>
</evidence>
<dbReference type="Gene3D" id="3.40.50.1010">
    <property type="entry name" value="5'-nuclease"/>
    <property type="match status" value="1"/>
</dbReference>
<gene>
    <name evidence="9" type="ORF">MTBBW1_200019</name>
</gene>
<keyword evidence="6" id="KW-0460">Magnesium</keyword>
<evidence type="ECO:0000256" key="6">
    <source>
        <dbReference type="ARBA" id="ARBA00022842"/>
    </source>
</evidence>
<evidence type="ECO:0000256" key="7">
    <source>
        <dbReference type="ARBA" id="ARBA00038093"/>
    </source>
</evidence>
<dbReference type="PANTHER" id="PTHR33653:SF1">
    <property type="entry name" value="RIBONUCLEASE VAPC2"/>
    <property type="match status" value="1"/>
</dbReference>
<dbReference type="GO" id="GO:0004518">
    <property type="term" value="F:nuclease activity"/>
    <property type="evidence" value="ECO:0007669"/>
    <property type="project" value="UniProtKB-KW"/>
</dbReference>
<keyword evidence="10" id="KW-1185">Reference proteome</keyword>
<dbReference type="SUPFAM" id="SSF88723">
    <property type="entry name" value="PIN domain-like"/>
    <property type="match status" value="1"/>
</dbReference>
<evidence type="ECO:0000259" key="8">
    <source>
        <dbReference type="Pfam" id="PF01850"/>
    </source>
</evidence>
<organism evidence="9 10">
    <name type="scientific">Desulfamplus magnetovallimortis</name>
    <dbReference type="NCBI Taxonomy" id="1246637"/>
    <lineage>
        <taxon>Bacteria</taxon>
        <taxon>Pseudomonadati</taxon>
        <taxon>Thermodesulfobacteriota</taxon>
        <taxon>Desulfobacteria</taxon>
        <taxon>Desulfobacterales</taxon>
        <taxon>Desulfobacteraceae</taxon>
        <taxon>Desulfamplus</taxon>
    </lineage>
</organism>
<dbReference type="GO" id="GO:0046872">
    <property type="term" value="F:metal ion binding"/>
    <property type="evidence" value="ECO:0007669"/>
    <property type="project" value="UniProtKB-KW"/>
</dbReference>
<feature type="domain" description="PIN" evidence="8">
    <location>
        <begin position="7"/>
        <end position="124"/>
    </location>
</feature>
<evidence type="ECO:0000256" key="1">
    <source>
        <dbReference type="ARBA" id="ARBA00001946"/>
    </source>
</evidence>
<keyword evidence="4" id="KW-0479">Metal-binding</keyword>
<dbReference type="CDD" id="cd18744">
    <property type="entry name" value="PIN_VapC4-5_FitB-like"/>
    <property type="match status" value="1"/>
</dbReference>
<keyword evidence="5 9" id="KW-0378">Hydrolase</keyword>
<dbReference type="AlphaFoldDB" id="A0A1W1HBV6"/>
<dbReference type="Pfam" id="PF01850">
    <property type="entry name" value="PIN"/>
    <property type="match status" value="1"/>
</dbReference>
<sequence length="140" mass="16519">MNDNLCLIDTDILSYILKKKQNVYDYAYNYFQKHKNFTISCITYYECLRGYKAVNALKRLDVFHELMNVTSILYLDQIILEKSGDIYSCFKQKGKLPGEFDIIIGATAISKNLTLITNNQKHYRPMEEHFGLKLDNWNRE</sequence>
<dbReference type="RefSeq" id="WP_080799277.1">
    <property type="nucleotide sequence ID" value="NZ_LT828540.1"/>
</dbReference>
<evidence type="ECO:0000313" key="10">
    <source>
        <dbReference type="Proteomes" id="UP000191931"/>
    </source>
</evidence>
<proteinExistence type="inferred from homology"/>
<name>A0A1W1HBV6_9BACT</name>
<keyword evidence="2" id="KW-1277">Toxin-antitoxin system</keyword>
<dbReference type="EMBL" id="FWEV01000113">
    <property type="protein sequence ID" value="SLM29882.1"/>
    <property type="molecule type" value="Genomic_DNA"/>
</dbReference>
<dbReference type="EC" id="3.1.-.-" evidence="9"/>
<evidence type="ECO:0000313" key="9">
    <source>
        <dbReference type="EMBL" id="SLM29882.1"/>
    </source>
</evidence>
<dbReference type="InterPro" id="IPR050556">
    <property type="entry name" value="Type_II_TA_system_RNase"/>
</dbReference>
<dbReference type="InterPro" id="IPR029060">
    <property type="entry name" value="PIN-like_dom_sf"/>
</dbReference>
<dbReference type="Proteomes" id="UP000191931">
    <property type="component" value="Unassembled WGS sequence"/>
</dbReference>
<accession>A0A1W1HBV6</accession>
<reference evidence="9 10" key="1">
    <citation type="submission" date="2017-03" db="EMBL/GenBank/DDBJ databases">
        <authorList>
            <person name="Afonso C.L."/>
            <person name="Miller P.J."/>
            <person name="Scott M.A."/>
            <person name="Spackman E."/>
            <person name="Goraichik I."/>
            <person name="Dimitrov K.M."/>
            <person name="Suarez D.L."/>
            <person name="Swayne D.E."/>
        </authorList>
    </citation>
    <scope>NUCLEOTIDE SEQUENCE [LARGE SCALE GENOMIC DNA]</scope>
    <source>
        <strain evidence="9">PRJEB14757</strain>
    </source>
</reference>
<dbReference type="STRING" id="1246637.MTBBW1_200019"/>
<comment type="similarity">
    <text evidence="7">Belongs to the PINc/VapC protein family.</text>
</comment>
<evidence type="ECO:0000256" key="3">
    <source>
        <dbReference type="ARBA" id="ARBA00022722"/>
    </source>
</evidence>
<dbReference type="InterPro" id="IPR002716">
    <property type="entry name" value="PIN_dom"/>
</dbReference>
<protein>
    <submittedName>
        <fullName evidence="9">Putative ribonuclease VapC1</fullName>
        <ecNumber evidence="9">3.1.-.-</ecNumber>
    </submittedName>
</protein>